<accession>A0A060I0Z7</accession>
<feature type="coiled-coil region" evidence="1">
    <location>
        <begin position="26"/>
        <end position="53"/>
    </location>
</feature>
<reference evidence="2 3" key="1">
    <citation type="submission" date="2013-12" db="EMBL/GenBank/DDBJ databases">
        <title>Complete genome sequence of Rhizobium etli bv. mimosae IE4771.</title>
        <authorList>
            <person name="Bustos P."/>
            <person name="Santamaria R.I."/>
            <person name="Lozano L."/>
            <person name="Ormeno-Orrillo E."/>
            <person name="Rogel M.A."/>
            <person name="Romero D."/>
            <person name="Cevallos M.A."/>
            <person name="Martinez-Romero E."/>
            <person name="Gonzalez V."/>
        </authorList>
    </citation>
    <scope>NUCLEOTIDE SEQUENCE [LARGE SCALE GENOMIC DNA]</scope>
    <source>
        <strain evidence="2 3">IE4771</strain>
    </source>
</reference>
<dbReference type="EMBL" id="CP006986">
    <property type="protein sequence ID" value="AIC28868.1"/>
    <property type="molecule type" value="Genomic_DNA"/>
</dbReference>
<evidence type="ECO:0000256" key="1">
    <source>
        <dbReference type="SAM" id="Coils"/>
    </source>
</evidence>
<dbReference type="HOGENOM" id="CLU_189918_3_0_5"/>
<keyword evidence="1" id="KW-0175">Coiled coil</keyword>
<organism evidence="2 3">
    <name type="scientific">Rhizobium etli bv. mimosae str. IE4771</name>
    <dbReference type="NCBI Taxonomy" id="1432050"/>
    <lineage>
        <taxon>Bacteria</taxon>
        <taxon>Pseudomonadati</taxon>
        <taxon>Pseudomonadota</taxon>
        <taxon>Alphaproteobacteria</taxon>
        <taxon>Hyphomicrobiales</taxon>
        <taxon>Rhizobiaceae</taxon>
        <taxon>Rhizobium/Agrobacterium group</taxon>
        <taxon>Rhizobium</taxon>
    </lineage>
</organism>
<proteinExistence type="predicted"/>
<sequence length="63" mass="6992">MSFIDDDRPQKKTAHEVGADLSMLSVDELKARVELLKAEIARLEAEAARKASGRQAAESFFRS</sequence>
<dbReference type="Pfam" id="PF06698">
    <property type="entry name" value="DUF1192"/>
    <property type="match status" value="1"/>
</dbReference>
<dbReference type="KEGG" id="rei:IE4771_CH03800"/>
<evidence type="ECO:0008006" key="4">
    <source>
        <dbReference type="Google" id="ProtNLM"/>
    </source>
</evidence>
<dbReference type="OrthoDB" id="7872350at2"/>
<gene>
    <name evidence="2" type="ORF">IE4771_CH03800</name>
</gene>
<name>A0A060I0Z7_RHIET</name>
<dbReference type="Proteomes" id="UP000027180">
    <property type="component" value="Chromosome"/>
</dbReference>
<evidence type="ECO:0000313" key="2">
    <source>
        <dbReference type="EMBL" id="AIC28868.1"/>
    </source>
</evidence>
<evidence type="ECO:0000313" key="3">
    <source>
        <dbReference type="Proteomes" id="UP000027180"/>
    </source>
</evidence>
<dbReference type="InterPro" id="IPR009579">
    <property type="entry name" value="DUF1192"/>
</dbReference>
<protein>
    <recommendedName>
        <fullName evidence="4">DUF1192 domain-containing protein</fullName>
    </recommendedName>
</protein>
<dbReference type="RefSeq" id="WP_010058740.1">
    <property type="nucleotide sequence ID" value="NZ_CP006986.1"/>
</dbReference>
<dbReference type="AlphaFoldDB" id="A0A060I0Z7"/>